<dbReference type="CDD" id="cd00063">
    <property type="entry name" value="FN3"/>
    <property type="match status" value="1"/>
</dbReference>
<dbReference type="InterPro" id="IPR003961">
    <property type="entry name" value="FN3_dom"/>
</dbReference>
<dbReference type="InterPro" id="IPR011519">
    <property type="entry name" value="UnbV_ASPIC"/>
</dbReference>
<organism evidence="4 5">
    <name type="scientific">Pontibacter akesuensis</name>
    <dbReference type="NCBI Taxonomy" id="388950"/>
    <lineage>
        <taxon>Bacteria</taxon>
        <taxon>Pseudomonadati</taxon>
        <taxon>Bacteroidota</taxon>
        <taxon>Cytophagia</taxon>
        <taxon>Cytophagales</taxon>
        <taxon>Hymenobacteraceae</taxon>
        <taxon>Pontibacter</taxon>
    </lineage>
</organism>
<dbReference type="InterPro" id="IPR036116">
    <property type="entry name" value="FN3_sf"/>
</dbReference>
<evidence type="ECO:0000259" key="3">
    <source>
        <dbReference type="PROSITE" id="PS50853"/>
    </source>
</evidence>
<dbReference type="PANTHER" id="PTHR16026">
    <property type="entry name" value="CARTILAGE ACIDIC PROTEIN 1"/>
    <property type="match status" value="1"/>
</dbReference>
<dbReference type="Pfam" id="PF18962">
    <property type="entry name" value="Por_Secre_tail"/>
    <property type="match status" value="1"/>
</dbReference>
<dbReference type="SUPFAM" id="SSF69318">
    <property type="entry name" value="Integrin alpha N-terminal domain"/>
    <property type="match status" value="1"/>
</dbReference>
<dbReference type="InterPro" id="IPR028994">
    <property type="entry name" value="Integrin_alpha_N"/>
</dbReference>
<dbReference type="PANTHER" id="PTHR16026:SF0">
    <property type="entry name" value="CARTILAGE ACIDIC PROTEIN 1"/>
    <property type="match status" value="1"/>
</dbReference>
<feature type="chain" id="PRO_5010374852" evidence="2">
    <location>
        <begin position="21"/>
        <end position="654"/>
    </location>
</feature>
<sequence length="654" mass="71765">MLKKTFLVFMLQFGALVASAQFKVVSNSPVSSDEVESMGISWTDYDDDGDDDLFITVSYPIQGELSTRDVLFNNNGEGVFTQVTTGNLIDEEGTGRSSTWADFNNDGLIDAFIINQHEAFLFKNAGGGVFTKTMSVPTTSFSFDNLYSGGLWGDFNGDGYVDLFVTSSPHSDNARNILYLNNKDESFTKVSGDKNFSTARSGTDPSAIDYDNNGTLDLFVPNYCANNFLYSNQGDSTFISVTQSVLLQSSCSVGASWADYDNDGDFDVLIQNNVNGNNLLFANNGDGTFTEVRNAATNFGASSSAWGDFDNDGWIDLVIVGSDEEGSTRLLKNNEGKSFTDVSLEQGITNKNYSWAVAWSDYNKDGSLDFFVANAHGNGLPANDILYENKPNENGWINIKLKGTNSNRSAIGAVVKVKSGGKWQMRTVQSKTGNNSQNSLNIHFGLGSAKKIDTLQVIWPHHGTQEFINHPINKFIEVTEADFPKAPKNLTAIQAGIGEVKISWDDSSSDEIGFRVERSLANESSFKPVSVVPENDNFFTDIELQGSGTYYYRVASTKAGGFSTYSNVVSVTISKPTGIFEQDPLVSIYPNPVRDYLMIEWRSFNNEILRIVNAKGQTVYHGPFNSTGMISFKDFAPGLYIISLGNKKMKILKE</sequence>
<dbReference type="AlphaFoldDB" id="A0A1I7J6V6"/>
<proteinExistence type="predicted"/>
<evidence type="ECO:0000313" key="5">
    <source>
        <dbReference type="Proteomes" id="UP000182491"/>
    </source>
</evidence>
<evidence type="ECO:0000256" key="2">
    <source>
        <dbReference type="SAM" id="SignalP"/>
    </source>
</evidence>
<dbReference type="Pfam" id="PF13517">
    <property type="entry name" value="FG-GAP_3"/>
    <property type="match status" value="3"/>
</dbReference>
<feature type="domain" description="Fibronectin type-III" evidence="3">
    <location>
        <begin position="486"/>
        <end position="577"/>
    </location>
</feature>
<dbReference type="InterPro" id="IPR027039">
    <property type="entry name" value="Crtac1"/>
</dbReference>
<evidence type="ECO:0000313" key="4">
    <source>
        <dbReference type="EMBL" id="SFU80887.1"/>
    </source>
</evidence>
<reference evidence="5" key="1">
    <citation type="submission" date="2016-10" db="EMBL/GenBank/DDBJ databases">
        <authorList>
            <person name="Varghese N."/>
        </authorList>
    </citation>
    <scope>NUCLEOTIDE SEQUENCE [LARGE SCALE GENOMIC DNA]</scope>
    <source>
        <strain evidence="5">DSM 18820</strain>
    </source>
</reference>
<gene>
    <name evidence="4" type="ORF">SAMN04487941_2547</name>
</gene>
<dbReference type="STRING" id="388950.GCA_001611675_02518"/>
<dbReference type="PROSITE" id="PS50853">
    <property type="entry name" value="FN3"/>
    <property type="match status" value="1"/>
</dbReference>
<dbReference type="InterPro" id="IPR026444">
    <property type="entry name" value="Secre_tail"/>
</dbReference>
<keyword evidence="5" id="KW-1185">Reference proteome</keyword>
<dbReference type="Gene3D" id="2.60.40.10">
    <property type="entry name" value="Immunoglobulins"/>
    <property type="match status" value="1"/>
</dbReference>
<dbReference type="Gene3D" id="2.130.10.130">
    <property type="entry name" value="Integrin alpha, N-terminal"/>
    <property type="match status" value="2"/>
</dbReference>
<dbReference type="EMBL" id="FPCA01000003">
    <property type="protein sequence ID" value="SFU80887.1"/>
    <property type="molecule type" value="Genomic_DNA"/>
</dbReference>
<dbReference type="InterPro" id="IPR013783">
    <property type="entry name" value="Ig-like_fold"/>
</dbReference>
<dbReference type="NCBIfam" id="TIGR04183">
    <property type="entry name" value="Por_Secre_tail"/>
    <property type="match status" value="1"/>
</dbReference>
<name>A0A1I7J6V6_9BACT</name>
<feature type="signal peptide" evidence="2">
    <location>
        <begin position="1"/>
        <end position="20"/>
    </location>
</feature>
<accession>A0A1I7J6V6</accession>
<protein>
    <submittedName>
        <fullName evidence="4">Por secretion system C-terminal sorting domain-containing protein</fullName>
    </submittedName>
</protein>
<keyword evidence="1 2" id="KW-0732">Signal</keyword>
<dbReference type="Proteomes" id="UP000182491">
    <property type="component" value="Unassembled WGS sequence"/>
</dbReference>
<dbReference type="SMART" id="SM00060">
    <property type="entry name" value="FN3"/>
    <property type="match status" value="1"/>
</dbReference>
<evidence type="ECO:0000256" key="1">
    <source>
        <dbReference type="ARBA" id="ARBA00022729"/>
    </source>
</evidence>
<dbReference type="Pfam" id="PF07593">
    <property type="entry name" value="UnbV_ASPIC"/>
    <property type="match status" value="1"/>
</dbReference>
<dbReference type="InterPro" id="IPR013517">
    <property type="entry name" value="FG-GAP"/>
</dbReference>
<dbReference type="SUPFAM" id="SSF49265">
    <property type="entry name" value="Fibronectin type III"/>
    <property type="match status" value="1"/>
</dbReference>